<feature type="compositionally biased region" description="Low complexity" evidence="1">
    <location>
        <begin position="59"/>
        <end position="78"/>
    </location>
</feature>
<feature type="region of interest" description="Disordered" evidence="1">
    <location>
        <begin position="1"/>
        <end position="35"/>
    </location>
</feature>
<name>A0A2I0JJA6_PUNGR</name>
<gene>
    <name evidence="2" type="ORF">CRG98_023356</name>
</gene>
<accession>A0A2I0JJA6</accession>
<sequence>MAMNNEELYPVGNQEPSQLPFPRPGETKAPGVVTTRDYDRNMDACRCVDYGDDGSATWPRSAPRSTSRRTTPSAFTPRLKPNRSPIKYSGAASLLCADNESIRTIILVAVILHRSNVWSVSLMERVRRQAINAEALVMTDLGF</sequence>
<evidence type="ECO:0000313" key="2">
    <source>
        <dbReference type="EMBL" id="PKI56337.1"/>
    </source>
</evidence>
<proteinExistence type="predicted"/>
<evidence type="ECO:0000256" key="1">
    <source>
        <dbReference type="SAM" id="MobiDB-lite"/>
    </source>
</evidence>
<keyword evidence="3" id="KW-1185">Reference proteome</keyword>
<organism evidence="2 3">
    <name type="scientific">Punica granatum</name>
    <name type="common">Pomegranate</name>
    <dbReference type="NCBI Taxonomy" id="22663"/>
    <lineage>
        <taxon>Eukaryota</taxon>
        <taxon>Viridiplantae</taxon>
        <taxon>Streptophyta</taxon>
        <taxon>Embryophyta</taxon>
        <taxon>Tracheophyta</taxon>
        <taxon>Spermatophyta</taxon>
        <taxon>Magnoliopsida</taxon>
        <taxon>eudicotyledons</taxon>
        <taxon>Gunneridae</taxon>
        <taxon>Pentapetalae</taxon>
        <taxon>rosids</taxon>
        <taxon>malvids</taxon>
        <taxon>Myrtales</taxon>
        <taxon>Lythraceae</taxon>
        <taxon>Punica</taxon>
    </lineage>
</organism>
<feature type="region of interest" description="Disordered" evidence="1">
    <location>
        <begin position="52"/>
        <end position="82"/>
    </location>
</feature>
<dbReference type="Proteomes" id="UP000233551">
    <property type="component" value="Unassembled WGS sequence"/>
</dbReference>
<comment type="caution">
    <text evidence="2">The sequence shown here is derived from an EMBL/GenBank/DDBJ whole genome shotgun (WGS) entry which is preliminary data.</text>
</comment>
<dbReference type="AlphaFoldDB" id="A0A2I0JJA6"/>
<reference evidence="2 3" key="1">
    <citation type="submission" date="2017-11" db="EMBL/GenBank/DDBJ databases">
        <title>De-novo sequencing of pomegranate (Punica granatum L.) genome.</title>
        <authorList>
            <person name="Akparov Z."/>
            <person name="Amiraslanov A."/>
            <person name="Hajiyeva S."/>
            <person name="Abbasov M."/>
            <person name="Kaur K."/>
            <person name="Hamwieh A."/>
            <person name="Solovyev V."/>
            <person name="Salamov A."/>
            <person name="Braich B."/>
            <person name="Kosarev P."/>
            <person name="Mahmoud A."/>
            <person name="Hajiyev E."/>
            <person name="Babayeva S."/>
            <person name="Izzatullayeva V."/>
            <person name="Mammadov A."/>
            <person name="Mammadov A."/>
            <person name="Sharifova S."/>
            <person name="Ojaghi J."/>
            <person name="Eynullazada K."/>
            <person name="Bayramov B."/>
            <person name="Abdulazimova A."/>
            <person name="Shahmuradov I."/>
        </authorList>
    </citation>
    <scope>NUCLEOTIDE SEQUENCE [LARGE SCALE GENOMIC DNA]</scope>
    <source>
        <strain evidence="3">cv. AG2017</strain>
        <tissue evidence="2">Leaf</tissue>
    </source>
</reference>
<evidence type="ECO:0000313" key="3">
    <source>
        <dbReference type="Proteomes" id="UP000233551"/>
    </source>
</evidence>
<dbReference type="EMBL" id="PGOL01001608">
    <property type="protein sequence ID" value="PKI56337.1"/>
    <property type="molecule type" value="Genomic_DNA"/>
</dbReference>
<protein>
    <submittedName>
        <fullName evidence="2">Uncharacterized protein</fullName>
    </submittedName>
</protein>